<evidence type="ECO:0000313" key="3">
    <source>
        <dbReference type="Proteomes" id="UP000317648"/>
    </source>
</evidence>
<sequence length="338" mass="36126">MTSNPQPQRTHSDGAQLLRGLCMGLADVVPGVSGGTVALVLGIYPRLIGAISHFDLTFFDHVKNRRWRAAAEHVDLRFLIGLACGIVAGVLAMAMVINRLLVNPHTRPLTFAAFFGMILASGIMVARLIRPHSQTSLLRAIALGIVGAGAAFALTMLKTSNVDPSLPYLFGCGLVAICAMILPGVSGAMMLLMLGVYEYLSDAPHRLLHGEMWAEYSVAIPVFCLGCAIGLIAFSKLLRWLLAHCHTSTMAVLCGFMFGALPKLWPFQLDQTPDQESFKEKIFTPYLPDLFSGEAFGAIGVALIAAGLVFVLDAVQKRSENRAAACCSSPPAQGAATR</sequence>
<name>A0A518DUP1_9BACT</name>
<dbReference type="Proteomes" id="UP000317648">
    <property type="component" value="Chromosome"/>
</dbReference>
<dbReference type="PANTHER" id="PTHR37308:SF1">
    <property type="entry name" value="POLYPRENYL-PHOSPHATE TRANSPORTER"/>
    <property type="match status" value="1"/>
</dbReference>
<evidence type="ECO:0000313" key="2">
    <source>
        <dbReference type="EMBL" id="QDU95538.1"/>
    </source>
</evidence>
<keyword evidence="1" id="KW-0812">Transmembrane</keyword>
<feature type="transmembrane region" description="Helical" evidence="1">
    <location>
        <begin position="241"/>
        <end position="261"/>
    </location>
</feature>
<proteinExistence type="predicted"/>
<feature type="transmembrane region" description="Helical" evidence="1">
    <location>
        <begin position="136"/>
        <end position="157"/>
    </location>
</feature>
<reference evidence="2 3" key="1">
    <citation type="submission" date="2019-02" db="EMBL/GenBank/DDBJ databases">
        <title>Deep-cultivation of Planctomycetes and their phenomic and genomic characterization uncovers novel biology.</title>
        <authorList>
            <person name="Wiegand S."/>
            <person name="Jogler M."/>
            <person name="Boedeker C."/>
            <person name="Pinto D."/>
            <person name="Vollmers J."/>
            <person name="Rivas-Marin E."/>
            <person name="Kohn T."/>
            <person name="Peeters S.H."/>
            <person name="Heuer A."/>
            <person name="Rast P."/>
            <person name="Oberbeckmann S."/>
            <person name="Bunk B."/>
            <person name="Jeske O."/>
            <person name="Meyerdierks A."/>
            <person name="Storesund J.E."/>
            <person name="Kallscheuer N."/>
            <person name="Luecker S."/>
            <person name="Lage O.M."/>
            <person name="Pohl T."/>
            <person name="Merkel B.J."/>
            <person name="Hornburger P."/>
            <person name="Mueller R.-W."/>
            <person name="Bruemmer F."/>
            <person name="Labrenz M."/>
            <person name="Spormann A.M."/>
            <person name="Op den Camp H."/>
            <person name="Overmann J."/>
            <person name="Amann R."/>
            <person name="Jetten M.S.M."/>
            <person name="Mascher T."/>
            <person name="Medema M.H."/>
            <person name="Devos D.P."/>
            <person name="Kaster A.-K."/>
            <person name="Ovreas L."/>
            <person name="Rohde M."/>
            <person name="Galperin M.Y."/>
            <person name="Jogler C."/>
        </authorList>
    </citation>
    <scope>NUCLEOTIDE SEQUENCE [LARGE SCALE GENOMIC DNA]</scope>
    <source>
        <strain evidence="2 3">Pla85_3_4</strain>
    </source>
</reference>
<feature type="transmembrane region" description="Helical" evidence="1">
    <location>
        <begin position="76"/>
        <end position="97"/>
    </location>
</feature>
<dbReference type="InterPro" id="IPR007163">
    <property type="entry name" value="VCA0040-like"/>
</dbReference>
<feature type="transmembrane region" description="Helical" evidence="1">
    <location>
        <begin position="169"/>
        <end position="196"/>
    </location>
</feature>
<keyword evidence="3" id="KW-1185">Reference proteome</keyword>
<protein>
    <recommendedName>
        <fullName evidence="4">DUF368 domain-containing protein</fullName>
    </recommendedName>
</protein>
<feature type="transmembrane region" description="Helical" evidence="1">
    <location>
        <begin position="21"/>
        <end position="44"/>
    </location>
</feature>
<dbReference type="EMBL" id="CP036433">
    <property type="protein sequence ID" value="QDU95538.1"/>
    <property type="molecule type" value="Genomic_DNA"/>
</dbReference>
<dbReference type="PANTHER" id="PTHR37308">
    <property type="entry name" value="INTEGRAL MEMBRANE PROTEIN"/>
    <property type="match status" value="1"/>
</dbReference>
<keyword evidence="1" id="KW-0472">Membrane</keyword>
<dbReference type="KEGG" id="lcre:Pla8534_33530"/>
<feature type="transmembrane region" description="Helical" evidence="1">
    <location>
        <begin position="109"/>
        <end position="130"/>
    </location>
</feature>
<feature type="transmembrane region" description="Helical" evidence="1">
    <location>
        <begin position="295"/>
        <end position="315"/>
    </location>
</feature>
<keyword evidence="1" id="KW-1133">Transmembrane helix</keyword>
<accession>A0A518DUP1</accession>
<dbReference type="AlphaFoldDB" id="A0A518DUP1"/>
<dbReference type="Pfam" id="PF04018">
    <property type="entry name" value="VCA0040-like"/>
    <property type="match status" value="1"/>
</dbReference>
<dbReference type="RefSeq" id="WP_197443344.1">
    <property type="nucleotide sequence ID" value="NZ_CP036433.1"/>
</dbReference>
<organism evidence="2 3">
    <name type="scientific">Lignipirellula cremea</name>
    <dbReference type="NCBI Taxonomy" id="2528010"/>
    <lineage>
        <taxon>Bacteria</taxon>
        <taxon>Pseudomonadati</taxon>
        <taxon>Planctomycetota</taxon>
        <taxon>Planctomycetia</taxon>
        <taxon>Pirellulales</taxon>
        <taxon>Pirellulaceae</taxon>
        <taxon>Lignipirellula</taxon>
    </lineage>
</organism>
<evidence type="ECO:0000256" key="1">
    <source>
        <dbReference type="SAM" id="Phobius"/>
    </source>
</evidence>
<evidence type="ECO:0008006" key="4">
    <source>
        <dbReference type="Google" id="ProtNLM"/>
    </source>
</evidence>
<feature type="transmembrane region" description="Helical" evidence="1">
    <location>
        <begin position="216"/>
        <end position="234"/>
    </location>
</feature>
<gene>
    <name evidence="2" type="ORF">Pla8534_33530</name>
</gene>